<proteinExistence type="predicted"/>
<protein>
    <submittedName>
        <fullName evidence="1">Uncharacterized protein</fullName>
    </submittedName>
</protein>
<evidence type="ECO:0000313" key="1">
    <source>
        <dbReference type="EMBL" id="KAK0607506.1"/>
    </source>
</evidence>
<gene>
    <name evidence="1" type="ORF">LWI29_015999</name>
</gene>
<name>A0AA39TG47_ACESA</name>
<accession>A0AA39TG47</accession>
<reference evidence="1" key="1">
    <citation type="journal article" date="2022" name="Plant J.">
        <title>Strategies of tolerance reflected in two North American maple genomes.</title>
        <authorList>
            <person name="McEvoy S.L."/>
            <person name="Sezen U.U."/>
            <person name="Trouern-Trend A."/>
            <person name="McMahon S.M."/>
            <person name="Schaberg P.G."/>
            <person name="Yang J."/>
            <person name="Wegrzyn J.L."/>
            <person name="Swenson N.G."/>
        </authorList>
    </citation>
    <scope>NUCLEOTIDE SEQUENCE</scope>
    <source>
        <strain evidence="1">NS2018</strain>
    </source>
</reference>
<comment type="caution">
    <text evidence="1">The sequence shown here is derived from an EMBL/GenBank/DDBJ whole genome shotgun (WGS) entry which is preliminary data.</text>
</comment>
<sequence>MLEKFAQEEEVDLDGSDSSYLRSNSLIQEYTQVSGQKHSLSQEDVGTSVIVKMVEELLPSLPKSGIEKLKKLMDA</sequence>
<dbReference type="PANTHER" id="PTHR36071:SF1">
    <property type="entry name" value="DNA DOUBLE-STRAND BREAK REPAIR PROTEIN"/>
    <property type="match status" value="1"/>
</dbReference>
<dbReference type="AlphaFoldDB" id="A0AA39TG47"/>
<evidence type="ECO:0000313" key="2">
    <source>
        <dbReference type="Proteomes" id="UP001168877"/>
    </source>
</evidence>
<keyword evidence="2" id="KW-1185">Reference proteome</keyword>
<reference evidence="1" key="2">
    <citation type="submission" date="2023-06" db="EMBL/GenBank/DDBJ databases">
        <authorList>
            <person name="Swenson N.G."/>
            <person name="Wegrzyn J.L."/>
            <person name="Mcevoy S.L."/>
        </authorList>
    </citation>
    <scope>NUCLEOTIDE SEQUENCE</scope>
    <source>
        <strain evidence="1">NS2018</strain>
        <tissue evidence="1">Leaf</tissue>
    </source>
</reference>
<dbReference type="EMBL" id="JAUESC010000001">
    <property type="protein sequence ID" value="KAK0607506.1"/>
    <property type="molecule type" value="Genomic_DNA"/>
</dbReference>
<dbReference type="Proteomes" id="UP001168877">
    <property type="component" value="Unassembled WGS sequence"/>
</dbReference>
<organism evidence="1 2">
    <name type="scientific">Acer saccharum</name>
    <name type="common">Sugar maple</name>
    <dbReference type="NCBI Taxonomy" id="4024"/>
    <lineage>
        <taxon>Eukaryota</taxon>
        <taxon>Viridiplantae</taxon>
        <taxon>Streptophyta</taxon>
        <taxon>Embryophyta</taxon>
        <taxon>Tracheophyta</taxon>
        <taxon>Spermatophyta</taxon>
        <taxon>Magnoliopsida</taxon>
        <taxon>eudicotyledons</taxon>
        <taxon>Gunneridae</taxon>
        <taxon>Pentapetalae</taxon>
        <taxon>rosids</taxon>
        <taxon>malvids</taxon>
        <taxon>Sapindales</taxon>
        <taxon>Sapindaceae</taxon>
        <taxon>Hippocastanoideae</taxon>
        <taxon>Acereae</taxon>
        <taxon>Acer</taxon>
    </lineage>
</organism>
<dbReference type="PANTHER" id="PTHR36071">
    <property type="entry name" value="DNA DOUBLE-STRAND BREAK REPAIR PROTEIN"/>
    <property type="match status" value="1"/>
</dbReference>